<evidence type="ECO:0000313" key="2">
    <source>
        <dbReference type="Proteomes" id="UP001054945"/>
    </source>
</evidence>
<name>A0AAV4PBL0_CAEEX</name>
<accession>A0AAV4PBL0</accession>
<protein>
    <submittedName>
        <fullName evidence="1">Uncharacterized protein</fullName>
    </submittedName>
</protein>
<gene>
    <name evidence="1" type="ORF">CEXT_204491</name>
</gene>
<keyword evidence="2" id="KW-1185">Reference proteome</keyword>
<dbReference type="Proteomes" id="UP001054945">
    <property type="component" value="Unassembled WGS sequence"/>
</dbReference>
<reference evidence="1 2" key="1">
    <citation type="submission" date="2021-06" db="EMBL/GenBank/DDBJ databases">
        <title>Caerostris extrusa draft genome.</title>
        <authorList>
            <person name="Kono N."/>
            <person name="Arakawa K."/>
        </authorList>
    </citation>
    <scope>NUCLEOTIDE SEQUENCE [LARGE SCALE GENOMIC DNA]</scope>
</reference>
<dbReference type="AlphaFoldDB" id="A0AAV4PBL0"/>
<dbReference type="EMBL" id="BPLR01004242">
    <property type="protein sequence ID" value="GIX93378.1"/>
    <property type="molecule type" value="Genomic_DNA"/>
</dbReference>
<comment type="caution">
    <text evidence="1">The sequence shown here is derived from an EMBL/GenBank/DDBJ whole genome shotgun (WGS) entry which is preliminary data.</text>
</comment>
<proteinExistence type="predicted"/>
<sequence>MSDIFLESFILSPIMFARIMLQGRDKGLHRNKNDGKVWRFWRRQFNPWFLFDVIGVAFVRVTRGLDGPDMIPNGLRFIATYVRRFSFSSSKGKVSYFNLF</sequence>
<evidence type="ECO:0000313" key="1">
    <source>
        <dbReference type="EMBL" id="GIX93378.1"/>
    </source>
</evidence>
<organism evidence="1 2">
    <name type="scientific">Caerostris extrusa</name>
    <name type="common">Bark spider</name>
    <name type="synonym">Caerostris bankana</name>
    <dbReference type="NCBI Taxonomy" id="172846"/>
    <lineage>
        <taxon>Eukaryota</taxon>
        <taxon>Metazoa</taxon>
        <taxon>Ecdysozoa</taxon>
        <taxon>Arthropoda</taxon>
        <taxon>Chelicerata</taxon>
        <taxon>Arachnida</taxon>
        <taxon>Araneae</taxon>
        <taxon>Araneomorphae</taxon>
        <taxon>Entelegynae</taxon>
        <taxon>Araneoidea</taxon>
        <taxon>Araneidae</taxon>
        <taxon>Caerostris</taxon>
    </lineage>
</organism>